<organism evidence="2 3">
    <name type="scientific">Dryococelus australis</name>
    <dbReference type="NCBI Taxonomy" id="614101"/>
    <lineage>
        <taxon>Eukaryota</taxon>
        <taxon>Metazoa</taxon>
        <taxon>Ecdysozoa</taxon>
        <taxon>Arthropoda</taxon>
        <taxon>Hexapoda</taxon>
        <taxon>Insecta</taxon>
        <taxon>Pterygota</taxon>
        <taxon>Neoptera</taxon>
        <taxon>Polyneoptera</taxon>
        <taxon>Phasmatodea</taxon>
        <taxon>Verophasmatodea</taxon>
        <taxon>Anareolatae</taxon>
        <taxon>Phasmatidae</taxon>
        <taxon>Eurycanthinae</taxon>
        <taxon>Dryococelus</taxon>
    </lineage>
</organism>
<feature type="compositionally biased region" description="Low complexity" evidence="1">
    <location>
        <begin position="53"/>
        <end position="67"/>
    </location>
</feature>
<reference evidence="2 3" key="1">
    <citation type="submission" date="2023-02" db="EMBL/GenBank/DDBJ databases">
        <title>LHISI_Scaffold_Assembly.</title>
        <authorList>
            <person name="Stuart O.P."/>
            <person name="Cleave R."/>
            <person name="Magrath M.J.L."/>
            <person name="Mikheyev A.S."/>
        </authorList>
    </citation>
    <scope>NUCLEOTIDE SEQUENCE [LARGE SCALE GENOMIC DNA]</scope>
    <source>
        <strain evidence="2">Daus_M_001</strain>
        <tissue evidence="2">Leg muscle</tissue>
    </source>
</reference>
<dbReference type="Proteomes" id="UP001159363">
    <property type="component" value="Chromosome 2"/>
</dbReference>
<dbReference type="EMBL" id="JARBHB010000002">
    <property type="protein sequence ID" value="KAJ8891780.1"/>
    <property type="molecule type" value="Genomic_DNA"/>
</dbReference>
<name>A0ABQ9I554_9NEOP</name>
<evidence type="ECO:0000313" key="2">
    <source>
        <dbReference type="EMBL" id="KAJ8891780.1"/>
    </source>
</evidence>
<evidence type="ECO:0000256" key="1">
    <source>
        <dbReference type="SAM" id="MobiDB-lite"/>
    </source>
</evidence>
<comment type="caution">
    <text evidence="2">The sequence shown here is derived from an EMBL/GenBank/DDBJ whole genome shotgun (WGS) entry which is preliminary data.</text>
</comment>
<evidence type="ECO:0000313" key="3">
    <source>
        <dbReference type="Proteomes" id="UP001159363"/>
    </source>
</evidence>
<sequence length="287" mass="31860">MRRGSEGEYGAAPECKGGRKLENLEKTLRAAASFGTNSHVRKLEGEPDGNRPTSSLVGSGRSSSCTSAAPRGTSAASTEERGTPDVCSLLLFASLRIGHLTFRVPQLLTSRRDSNGRLAARPTSASPTEHVDRSETVALLYTSPLQRITGQAAECQFLANGRAALGNPAVLRSPRFNRLRRNQYLDGDMRPEKLDRRMSKVIRLMTMLILPKAEEHTISMQIDLKQVFQKCSFYREQPVLPDANYRAARWRTAWPGRRLSEKIWTALSIEVLRDDEGDRDKYGAAAE</sequence>
<gene>
    <name evidence="2" type="ORF">PR048_004333</name>
</gene>
<accession>A0ABQ9I554</accession>
<feature type="region of interest" description="Disordered" evidence="1">
    <location>
        <begin position="32"/>
        <end position="80"/>
    </location>
</feature>
<protein>
    <submittedName>
        <fullName evidence="2">Uncharacterized protein</fullName>
    </submittedName>
</protein>
<keyword evidence="3" id="KW-1185">Reference proteome</keyword>
<proteinExistence type="predicted"/>